<name>A0ACB8URX7_9EURO</name>
<accession>A0ACB8URX7</accession>
<protein>
    <submittedName>
        <fullName evidence="1">Uncharacterized protein</fullName>
    </submittedName>
</protein>
<comment type="caution">
    <text evidence="1">The sequence shown here is derived from an EMBL/GenBank/DDBJ whole genome shotgun (WGS) entry which is preliminary data.</text>
</comment>
<organism evidence="1">
    <name type="scientific">Ophidiomyces ophidiicola</name>
    <dbReference type="NCBI Taxonomy" id="1387563"/>
    <lineage>
        <taxon>Eukaryota</taxon>
        <taxon>Fungi</taxon>
        <taxon>Dikarya</taxon>
        <taxon>Ascomycota</taxon>
        <taxon>Pezizomycotina</taxon>
        <taxon>Eurotiomycetes</taxon>
        <taxon>Eurotiomycetidae</taxon>
        <taxon>Onygenales</taxon>
        <taxon>Onygenaceae</taxon>
        <taxon>Ophidiomyces</taxon>
    </lineage>
</organism>
<proteinExistence type="predicted"/>
<evidence type="ECO:0000313" key="1">
    <source>
        <dbReference type="EMBL" id="KAI2383544.1"/>
    </source>
</evidence>
<dbReference type="EMBL" id="JALBCA010000088">
    <property type="protein sequence ID" value="KAI2383544.1"/>
    <property type="molecule type" value="Genomic_DNA"/>
</dbReference>
<gene>
    <name evidence="1" type="ORF">LOY88_005180</name>
</gene>
<sequence length="565" mass="65390">MRSKNRFKGFWSRQWSQKSIPLFKESLNGTYEPIVEEDLFRYIRHRWLFNEQNELARRYLRFNVEKLAEIALGAAGNGARACVKVVKCVEGLHNKALILTMDNGCEVFAKLPNPNAGPAHYNTASEVATRQFLRDVAKIPVPRVLAWSSDPRNPAEAEYIIEEKAQGVRLGSLWPQWPRKSKVEVIKQIADMDQVLCSFEFRKHGSIYFKKDLPASDFTQHENVLINSSQPPDITDCFGLGPVTSAGLWKSGRADMDLDRGPWLNSSEYAYAMAKNEMKWILAHARPRMNYCRSMKQPEVPEDAISLLSKYNEAVPYLTPRENEGKMNVLWHPDLHLDNIFVDPTSHKITCIIDWQGATVAPLFYHSCIPRMVRHDGTVREGWIVPTRPDNFDTLSEDEKKKVNADLENETLHKFYEAMVNKRAPRHWAALEQLEAIKLKRNPTLLITGLWENRNLFYLRHSLYTVAALWNQIEPDDNIECPIEFTEEDGERHLKEDENITDVGKMLCLFRDERALPEDGMVTPEDFELAMKNCEKFKEIFLNLATSKDERELFSKLWPYQELEA</sequence>
<reference evidence="1" key="1">
    <citation type="journal article" date="2022" name="bioRxiv">
        <title>Population genetic analysis of Ophidiomyces ophidiicola, the causative agent of snake fungal disease, indicates recent introductions to the USA.</title>
        <authorList>
            <person name="Ladner J.T."/>
            <person name="Palmer J.M."/>
            <person name="Ettinger C.L."/>
            <person name="Stajich J.E."/>
            <person name="Farrell T.M."/>
            <person name="Glorioso B.M."/>
            <person name="Lawson B."/>
            <person name="Price S.J."/>
            <person name="Stengle A.G."/>
            <person name="Grear D.A."/>
            <person name="Lorch J.M."/>
        </authorList>
    </citation>
    <scope>NUCLEOTIDE SEQUENCE</scope>
    <source>
        <strain evidence="1">NWHC 24266-5</strain>
    </source>
</reference>